<feature type="transmembrane region" description="Helical" evidence="1">
    <location>
        <begin position="27"/>
        <end position="47"/>
    </location>
</feature>
<evidence type="ECO:0000256" key="1">
    <source>
        <dbReference type="SAM" id="Phobius"/>
    </source>
</evidence>
<dbReference type="EMBL" id="AP027742">
    <property type="protein sequence ID" value="BDZ76649.1"/>
    <property type="molecule type" value="Genomic_DNA"/>
</dbReference>
<evidence type="ECO:0000313" key="3">
    <source>
        <dbReference type="EMBL" id="BDZ76649.1"/>
    </source>
</evidence>
<sequence length="166" mass="18522">MPVEVKVTLDVESMSEFMIYHIYTSRVGAFLLALGALNVGLAVAFALHGEAMLTLVFAVFAILVFFGMPASIKSRVASMKDSRRMTESVTYEFSEEGIKTTTSEKTGKASWGKFQKAISRKHILILYDDKKNAIILPIAQLGEKYQKIIDIITAQMPENAVRIKRK</sequence>
<gene>
    <name evidence="3" type="ORF">Lac1_08320</name>
</gene>
<accession>A0ABN6YZS6</accession>
<organism evidence="3 4">
    <name type="scientific">Claveliimonas bilis</name>
    <dbReference type="NCBI Taxonomy" id="3028070"/>
    <lineage>
        <taxon>Bacteria</taxon>
        <taxon>Bacillati</taxon>
        <taxon>Bacillota</taxon>
        <taxon>Clostridia</taxon>
        <taxon>Lachnospirales</taxon>
        <taxon>Lachnospiraceae</taxon>
        <taxon>Claveliimonas</taxon>
    </lineage>
</organism>
<evidence type="ECO:0000259" key="2">
    <source>
        <dbReference type="Pfam" id="PF14317"/>
    </source>
</evidence>
<name>A0ABN6YZS6_9FIRM</name>
<proteinExistence type="predicted"/>
<keyword evidence="1" id="KW-1133">Transmembrane helix</keyword>
<keyword evidence="4" id="KW-1185">Reference proteome</keyword>
<protein>
    <recommendedName>
        <fullName evidence="2">YcxB-like C-terminal domain-containing protein</fullName>
    </recommendedName>
</protein>
<dbReference type="InterPro" id="IPR025588">
    <property type="entry name" value="YcxB-like_C"/>
</dbReference>
<keyword evidence="1" id="KW-0812">Transmembrane</keyword>
<feature type="transmembrane region" description="Helical" evidence="1">
    <location>
        <begin position="53"/>
        <end position="72"/>
    </location>
</feature>
<dbReference type="Pfam" id="PF14317">
    <property type="entry name" value="YcxB"/>
    <property type="match status" value="1"/>
</dbReference>
<evidence type="ECO:0000313" key="4">
    <source>
        <dbReference type="Proteomes" id="UP001305815"/>
    </source>
</evidence>
<reference evidence="4" key="1">
    <citation type="journal article" date="2023" name="Int. J. Syst. Evol. Microbiol.">
        <title>Claveliimonas bilis gen. nov., sp. nov., deoxycholic acid-producing bacteria isolated from human faeces, and reclassification of Sellimonas monacensis Zenner et al. 2021 as Claveliimonas monacensis comb. nov.</title>
        <authorList>
            <person name="Hisatomi A."/>
            <person name="Kastawa N.W.E.P.G."/>
            <person name="Song I."/>
            <person name="Ohkuma M."/>
            <person name="Fukiya S."/>
            <person name="Sakamoto M."/>
        </authorList>
    </citation>
    <scope>NUCLEOTIDE SEQUENCE [LARGE SCALE GENOMIC DNA]</scope>
    <source>
        <strain evidence="4">12BBH14</strain>
    </source>
</reference>
<dbReference type="RefSeq" id="WP_316266278.1">
    <property type="nucleotide sequence ID" value="NZ_AP027742.1"/>
</dbReference>
<feature type="domain" description="YcxB-like C-terminal" evidence="2">
    <location>
        <begin position="93"/>
        <end position="146"/>
    </location>
</feature>
<dbReference type="Proteomes" id="UP001305815">
    <property type="component" value="Chromosome"/>
</dbReference>
<keyword evidence="1" id="KW-0472">Membrane</keyword>